<evidence type="ECO:0000313" key="1">
    <source>
        <dbReference type="EMBL" id="PIO62266.1"/>
    </source>
</evidence>
<organism evidence="1 2">
    <name type="scientific">Teladorsagia circumcincta</name>
    <name type="common">Brown stomach worm</name>
    <name type="synonym">Ostertagia circumcincta</name>
    <dbReference type="NCBI Taxonomy" id="45464"/>
    <lineage>
        <taxon>Eukaryota</taxon>
        <taxon>Metazoa</taxon>
        <taxon>Ecdysozoa</taxon>
        <taxon>Nematoda</taxon>
        <taxon>Chromadorea</taxon>
        <taxon>Rhabditida</taxon>
        <taxon>Rhabditina</taxon>
        <taxon>Rhabditomorpha</taxon>
        <taxon>Strongyloidea</taxon>
        <taxon>Trichostrongylidae</taxon>
        <taxon>Teladorsagia</taxon>
    </lineage>
</organism>
<reference evidence="1 2" key="1">
    <citation type="submission" date="2015-09" db="EMBL/GenBank/DDBJ databases">
        <title>Draft genome of the parasitic nematode Teladorsagia circumcincta isolate WARC Sus (inbred).</title>
        <authorList>
            <person name="Mitreva M."/>
        </authorList>
    </citation>
    <scope>NUCLEOTIDE SEQUENCE [LARGE SCALE GENOMIC DNA]</scope>
    <source>
        <strain evidence="1 2">S</strain>
    </source>
</reference>
<feature type="non-terminal residue" evidence="1">
    <location>
        <position position="88"/>
    </location>
</feature>
<dbReference type="Proteomes" id="UP000230423">
    <property type="component" value="Unassembled WGS sequence"/>
</dbReference>
<protein>
    <submittedName>
        <fullName evidence="1">Uncharacterized protein</fullName>
    </submittedName>
</protein>
<sequence>MEGSFKKRLRATGSNDAKQLETVNKFTYLGSVIAYDGDAKTDARIRIAKEAAVFDFSQERQATSQQKMSTEEVHDVIMEDQEQNAPPE</sequence>
<name>A0A2G9TW61_TELCI</name>
<keyword evidence="2" id="KW-1185">Reference proteome</keyword>
<accession>A0A2G9TW61</accession>
<dbReference type="AlphaFoldDB" id="A0A2G9TW61"/>
<proteinExistence type="predicted"/>
<dbReference type="EMBL" id="KZ352327">
    <property type="protein sequence ID" value="PIO62266.1"/>
    <property type="molecule type" value="Genomic_DNA"/>
</dbReference>
<gene>
    <name evidence="1" type="ORF">TELCIR_16186</name>
</gene>
<evidence type="ECO:0000313" key="2">
    <source>
        <dbReference type="Proteomes" id="UP000230423"/>
    </source>
</evidence>